<sequence length="242" mass="27478">MKFRLDPFPKFSETALAGLLNARILIFSVVVAKITLDRLYKYAMIVNPLGYDIDGEPTLDILEYQNPWTSDQVHMSLNSYGAKGRQAYLSYLFYDCVFVLARTVPMLVICTWPYKKAPESARPGVWIPVLNLVTDLFENLLITVLIKIFPLRVQAIETFAAYIIQLKWFTFKVSIAIMFISLFVGIYYGFHSLLADSVVLEKDRQMKLASREKVQEVLQNSAARRATSAAAGRSQSVNKKDS</sequence>
<proteinExistence type="predicted"/>
<name>A0A8H7SZB3_9FUNG</name>
<keyword evidence="1" id="KW-1133">Transmembrane helix</keyword>
<feature type="transmembrane region" description="Helical" evidence="1">
    <location>
        <begin position="169"/>
        <end position="190"/>
    </location>
</feature>
<organism evidence="2 3">
    <name type="scientific">Thamnidium elegans</name>
    <dbReference type="NCBI Taxonomy" id="101142"/>
    <lineage>
        <taxon>Eukaryota</taxon>
        <taxon>Fungi</taxon>
        <taxon>Fungi incertae sedis</taxon>
        <taxon>Mucoromycota</taxon>
        <taxon>Mucoromycotina</taxon>
        <taxon>Mucoromycetes</taxon>
        <taxon>Mucorales</taxon>
        <taxon>Mucorineae</taxon>
        <taxon>Mucoraceae</taxon>
        <taxon>Thamnidium</taxon>
    </lineage>
</organism>
<evidence type="ECO:0000256" key="1">
    <source>
        <dbReference type="SAM" id="Phobius"/>
    </source>
</evidence>
<keyword evidence="1" id="KW-0472">Membrane</keyword>
<dbReference type="AlphaFoldDB" id="A0A8H7SZB3"/>
<accession>A0A8H7SZB3</accession>
<dbReference type="Proteomes" id="UP000613177">
    <property type="component" value="Unassembled WGS sequence"/>
</dbReference>
<feature type="transmembrane region" description="Helical" evidence="1">
    <location>
        <begin position="126"/>
        <end position="149"/>
    </location>
</feature>
<gene>
    <name evidence="2" type="ORF">INT48_009730</name>
</gene>
<evidence type="ECO:0000313" key="2">
    <source>
        <dbReference type="EMBL" id="KAG2237791.1"/>
    </source>
</evidence>
<feature type="transmembrane region" description="Helical" evidence="1">
    <location>
        <begin position="15"/>
        <end position="36"/>
    </location>
</feature>
<keyword evidence="1" id="KW-0812">Transmembrane</keyword>
<comment type="caution">
    <text evidence="2">The sequence shown here is derived from an EMBL/GenBank/DDBJ whole genome shotgun (WGS) entry which is preliminary data.</text>
</comment>
<keyword evidence="3" id="KW-1185">Reference proteome</keyword>
<dbReference type="EMBL" id="JAEPRE010000003">
    <property type="protein sequence ID" value="KAG2237791.1"/>
    <property type="molecule type" value="Genomic_DNA"/>
</dbReference>
<protein>
    <submittedName>
        <fullName evidence="2">Uncharacterized protein</fullName>
    </submittedName>
</protein>
<evidence type="ECO:0000313" key="3">
    <source>
        <dbReference type="Proteomes" id="UP000613177"/>
    </source>
</evidence>
<feature type="transmembrane region" description="Helical" evidence="1">
    <location>
        <begin position="92"/>
        <end position="114"/>
    </location>
</feature>
<reference evidence="2" key="1">
    <citation type="submission" date="2021-01" db="EMBL/GenBank/DDBJ databases">
        <title>Metabolic potential, ecology and presence of endohyphal bacteria is reflected in genomic diversity of Mucoromycotina.</title>
        <authorList>
            <person name="Muszewska A."/>
            <person name="Okrasinska A."/>
            <person name="Steczkiewicz K."/>
            <person name="Drgas O."/>
            <person name="Orlowska M."/>
            <person name="Perlinska-Lenart U."/>
            <person name="Aleksandrzak-Piekarczyk T."/>
            <person name="Szatraj K."/>
            <person name="Zielenkiewicz U."/>
            <person name="Pilsyk S."/>
            <person name="Malc E."/>
            <person name="Mieczkowski P."/>
            <person name="Kruszewska J.S."/>
            <person name="Biernat P."/>
            <person name="Pawlowska J."/>
        </authorList>
    </citation>
    <scope>NUCLEOTIDE SEQUENCE</scope>
    <source>
        <strain evidence="2">WA0000018081</strain>
    </source>
</reference>